<comment type="caution">
    <text evidence="2">The sequence shown here is derived from an EMBL/GenBank/DDBJ whole genome shotgun (WGS) entry which is preliminary data.</text>
</comment>
<accession>A0A7W7CIB2</accession>
<organism evidence="2 3">
    <name type="scientific">Crossiella cryophila</name>
    <dbReference type="NCBI Taxonomy" id="43355"/>
    <lineage>
        <taxon>Bacteria</taxon>
        <taxon>Bacillati</taxon>
        <taxon>Actinomycetota</taxon>
        <taxon>Actinomycetes</taxon>
        <taxon>Pseudonocardiales</taxon>
        <taxon>Pseudonocardiaceae</taxon>
        <taxon>Crossiella</taxon>
    </lineage>
</organism>
<evidence type="ECO:0000259" key="1">
    <source>
        <dbReference type="Pfam" id="PF01965"/>
    </source>
</evidence>
<dbReference type="Pfam" id="PF01965">
    <property type="entry name" value="DJ-1_PfpI"/>
    <property type="match status" value="1"/>
</dbReference>
<evidence type="ECO:0000313" key="3">
    <source>
        <dbReference type="Proteomes" id="UP000533598"/>
    </source>
</evidence>
<feature type="domain" description="DJ-1/PfpI" evidence="1">
    <location>
        <begin position="7"/>
        <end position="172"/>
    </location>
</feature>
<proteinExistence type="predicted"/>
<dbReference type="SUPFAM" id="SSF52317">
    <property type="entry name" value="Class I glutamine amidotransferase-like"/>
    <property type="match status" value="1"/>
</dbReference>
<dbReference type="Proteomes" id="UP000533598">
    <property type="component" value="Unassembled WGS sequence"/>
</dbReference>
<dbReference type="PANTHER" id="PTHR43130">
    <property type="entry name" value="ARAC-FAMILY TRANSCRIPTIONAL REGULATOR"/>
    <property type="match status" value="1"/>
</dbReference>
<dbReference type="GO" id="GO:0006355">
    <property type="term" value="P:regulation of DNA-templated transcription"/>
    <property type="evidence" value="ECO:0007669"/>
    <property type="project" value="TreeGrafter"/>
</dbReference>
<gene>
    <name evidence="2" type="ORF">HNR67_007863</name>
</gene>
<dbReference type="EMBL" id="JACHMH010000001">
    <property type="protein sequence ID" value="MBB4681745.1"/>
    <property type="molecule type" value="Genomic_DNA"/>
</dbReference>
<name>A0A7W7CIB2_9PSEU</name>
<reference evidence="2 3" key="1">
    <citation type="submission" date="2020-08" db="EMBL/GenBank/DDBJ databases">
        <title>Sequencing the genomes of 1000 actinobacteria strains.</title>
        <authorList>
            <person name="Klenk H.-P."/>
        </authorList>
    </citation>
    <scope>NUCLEOTIDE SEQUENCE [LARGE SCALE GENOMIC DNA]</scope>
    <source>
        <strain evidence="2 3">DSM 44230</strain>
    </source>
</reference>
<evidence type="ECO:0000313" key="2">
    <source>
        <dbReference type="EMBL" id="MBB4681745.1"/>
    </source>
</evidence>
<dbReference type="CDD" id="cd03139">
    <property type="entry name" value="GATase1_PfpI_2"/>
    <property type="match status" value="1"/>
</dbReference>
<protein>
    <submittedName>
        <fullName evidence="2">Transcriptional regulator GlxA family with amidase domain</fullName>
    </submittedName>
</protein>
<dbReference type="InterPro" id="IPR052158">
    <property type="entry name" value="INH-QAR"/>
</dbReference>
<dbReference type="InterPro" id="IPR002818">
    <property type="entry name" value="DJ-1/PfpI"/>
</dbReference>
<sequence length="232" mass="24589">MTTEVRTIAFVLYPGLTPLDLVGPLQVLASLTQLGLPYRTITVSATTNPLPTDLPLNLSATHTYAEAPAPYALLVPGGGGPTFRAMADEELLDYLRTTSPQTELTLSVCTGSLLLAAAGLLEGRNATTHWACRHLLPRFGATPVAERWVTDGRFITAAGVAAGIDAALHVVQLLAGPEVARGVQTGIEYDPQPPLGGIDWSTVDFEQGEQWSKAMIQEGLSNHPALLAKLLD</sequence>
<dbReference type="Gene3D" id="3.40.50.880">
    <property type="match status" value="1"/>
</dbReference>
<dbReference type="AlphaFoldDB" id="A0A7W7CIB2"/>
<dbReference type="RefSeq" id="WP_185008549.1">
    <property type="nucleotide sequence ID" value="NZ_BAAAUI010000014.1"/>
</dbReference>
<dbReference type="PANTHER" id="PTHR43130:SF2">
    <property type="entry name" value="DJ-1_PFPI DOMAIN-CONTAINING PROTEIN"/>
    <property type="match status" value="1"/>
</dbReference>
<dbReference type="InterPro" id="IPR029062">
    <property type="entry name" value="Class_I_gatase-like"/>
</dbReference>
<keyword evidence="3" id="KW-1185">Reference proteome</keyword>